<gene>
    <name evidence="1" type="ORF">RHD99_14660</name>
</gene>
<accession>A0ABY9S5U9</accession>
<dbReference type="EMBL" id="CP133838">
    <property type="protein sequence ID" value="WMY72714.1"/>
    <property type="molecule type" value="Genomic_DNA"/>
</dbReference>
<reference evidence="1 2" key="1">
    <citation type="submission" date="2023-09" db="EMBL/GenBank/DDBJ databases">
        <title>Buttiauxella selenatireducens sp. nov., isolated from the rhizosphere of Cardamine hupingshanesis.</title>
        <authorList>
            <person name="Zhang S."/>
            <person name="Xu Z."/>
            <person name="Wang H."/>
            <person name="Guo Y."/>
        </authorList>
    </citation>
    <scope>NUCLEOTIDE SEQUENCE [LARGE SCALE GENOMIC DNA]</scope>
    <source>
        <strain evidence="1 2">R73</strain>
    </source>
</reference>
<protein>
    <submittedName>
        <fullName evidence="1">Phage major tail tube protein</fullName>
    </submittedName>
</protein>
<organism evidence="1 2">
    <name type="scientific">Buttiauxella selenatireducens</name>
    <dbReference type="NCBI Taxonomy" id="3073902"/>
    <lineage>
        <taxon>Bacteria</taxon>
        <taxon>Pseudomonadati</taxon>
        <taxon>Pseudomonadota</taxon>
        <taxon>Gammaproteobacteria</taxon>
        <taxon>Enterobacterales</taxon>
        <taxon>Enterobacteriaceae</taxon>
        <taxon>Buttiauxella</taxon>
    </lineage>
</organism>
<dbReference type="InterPro" id="IPR006498">
    <property type="entry name" value="Tail_tube"/>
</dbReference>
<evidence type="ECO:0000313" key="2">
    <source>
        <dbReference type="Proteomes" id="UP001246690"/>
    </source>
</evidence>
<keyword evidence="2" id="KW-1185">Reference proteome</keyword>
<dbReference type="RefSeq" id="WP_183271807.1">
    <property type="nucleotide sequence ID" value="NZ_CP133838.1"/>
</dbReference>
<sequence length="168" mass="18314">MAGVLTRMAQRVTIQGVPLYLTLEDVADPAPKKVMEKTRGGSFVEREVATGIEAMTGSITVKGARSEILVMYGLQAGSSCAVTIEEAYRDEDGEEFKVKAEWIGEINNIEDSNTKMSELSQTVLSLSCKRKKKTINGKICWEVASDGSVVNLGQEDFLAPFRAMIGMN</sequence>
<proteinExistence type="predicted"/>
<evidence type="ECO:0000313" key="1">
    <source>
        <dbReference type="EMBL" id="WMY72714.1"/>
    </source>
</evidence>
<dbReference type="Pfam" id="PF04985">
    <property type="entry name" value="Phage_tube"/>
    <property type="match status" value="1"/>
</dbReference>
<dbReference type="Proteomes" id="UP001246690">
    <property type="component" value="Chromosome"/>
</dbReference>
<name>A0ABY9S5U9_9ENTR</name>